<dbReference type="OrthoDB" id="3365698at2759"/>
<protein>
    <submittedName>
        <fullName evidence="2">Uncharacterized protein</fullName>
    </submittedName>
</protein>
<sequence>MQSFDDIACHTAKLRASVDAARVLSNTLAEVPIRRIIRSVPAKDQEMDSILRSIRALEDTLQSLLREVDELRNGIFSPTMRIPDDLLRTIFLCCRDTRLLQKPADLHNYARWKPFDVEVLTHVCRRWRLVAMDAGPLWAQATLVTTSDWSESRRNPWHLLQPSGPFTNIREGVRLITLLDRSKHSPLNLSLKLKKDTNWQSLTDGLRRIVNEGRGIKQLDITASTAGDSVTQCCLSLAPPTLRSLKIYRNAEVWEDHNAPAFNAEIILSRSWPELVSLTLVGIDFPLRPASPYVPITRLITLELSSLLSEGTLEVLRLCSSTLERLVIRCYAWTEMQPSLNAVELPRVRHLQLAGGRETIVRLLPQIRTVSLTSADFTEIVQPGTPPSADDQAIPAIKTFLLGSKRAIEVLSFTDIDGIMWNQLEGTSVSRTIRSLHFGIRTLRTSWSVEPIHLQRGLLQFPNLEELISNKPSTVEFLTAMLSCLEIRNRLDSSGAAMKPIRRLATRGGWASETPARRKSEAELYWQIQGMVQELVIGDLKWDKSLRQWVPFDERGDWLSKEWAAPLTYFQQ</sequence>
<dbReference type="Proteomes" id="UP000076842">
    <property type="component" value="Unassembled WGS sequence"/>
</dbReference>
<proteinExistence type="predicted"/>
<evidence type="ECO:0000256" key="1">
    <source>
        <dbReference type="SAM" id="Coils"/>
    </source>
</evidence>
<dbReference type="STRING" id="1353952.A0A165CLV8"/>
<keyword evidence="3" id="KW-1185">Reference proteome</keyword>
<dbReference type="AlphaFoldDB" id="A0A165CLV8"/>
<evidence type="ECO:0000313" key="3">
    <source>
        <dbReference type="Proteomes" id="UP000076842"/>
    </source>
</evidence>
<gene>
    <name evidence="2" type="ORF">CALCODRAFT_155021</name>
</gene>
<organism evidence="2 3">
    <name type="scientific">Calocera cornea HHB12733</name>
    <dbReference type="NCBI Taxonomy" id="1353952"/>
    <lineage>
        <taxon>Eukaryota</taxon>
        <taxon>Fungi</taxon>
        <taxon>Dikarya</taxon>
        <taxon>Basidiomycota</taxon>
        <taxon>Agaricomycotina</taxon>
        <taxon>Dacrymycetes</taxon>
        <taxon>Dacrymycetales</taxon>
        <taxon>Dacrymycetaceae</taxon>
        <taxon>Calocera</taxon>
    </lineage>
</organism>
<name>A0A165CLV8_9BASI</name>
<keyword evidence="1" id="KW-0175">Coiled coil</keyword>
<evidence type="ECO:0000313" key="2">
    <source>
        <dbReference type="EMBL" id="KZT51020.1"/>
    </source>
</evidence>
<accession>A0A165CLV8</accession>
<feature type="coiled-coil region" evidence="1">
    <location>
        <begin position="47"/>
        <end position="74"/>
    </location>
</feature>
<reference evidence="2 3" key="1">
    <citation type="journal article" date="2016" name="Mol. Biol. Evol.">
        <title>Comparative Genomics of Early-Diverging Mushroom-Forming Fungi Provides Insights into the Origins of Lignocellulose Decay Capabilities.</title>
        <authorList>
            <person name="Nagy L.G."/>
            <person name="Riley R."/>
            <person name="Tritt A."/>
            <person name="Adam C."/>
            <person name="Daum C."/>
            <person name="Floudas D."/>
            <person name="Sun H."/>
            <person name="Yadav J.S."/>
            <person name="Pangilinan J."/>
            <person name="Larsson K.H."/>
            <person name="Matsuura K."/>
            <person name="Barry K."/>
            <person name="Labutti K."/>
            <person name="Kuo R."/>
            <person name="Ohm R.A."/>
            <person name="Bhattacharya S.S."/>
            <person name="Shirouzu T."/>
            <person name="Yoshinaga Y."/>
            <person name="Martin F.M."/>
            <person name="Grigoriev I.V."/>
            <person name="Hibbett D.S."/>
        </authorList>
    </citation>
    <scope>NUCLEOTIDE SEQUENCE [LARGE SCALE GENOMIC DNA]</scope>
    <source>
        <strain evidence="2 3">HHB12733</strain>
    </source>
</reference>
<dbReference type="InParanoid" id="A0A165CLV8"/>
<dbReference type="EMBL" id="KV424130">
    <property type="protein sequence ID" value="KZT51020.1"/>
    <property type="molecule type" value="Genomic_DNA"/>
</dbReference>